<sequence length="287" mass="32412">MKNLRNTLALVLLLVTVFNVKAQQNDNSLLWKVEGKGIKTSYVFGTFHMIPKESFILKDKVKNALAISELMVLELDMDDPSMQSEMMKHSAMPEGTTLVEYMDKDEYVLIDTYLKGKLGAGLDQFKTFKPLMVSSMVMMGYMGKDLASYEASLIALATAQQKEIKGLETIEYQMGVFDKQPYDIQLDEVVKLLEEKDAMGNMFNEMIEHYTTEDIDGLYNYMDGYFTNEGQMDDMLHTRNANWIPQIGSYSKDQSVFYGVGAGHLGGEKGVINLLREAGYKVSPVLD</sequence>
<evidence type="ECO:0000256" key="1">
    <source>
        <dbReference type="SAM" id="SignalP"/>
    </source>
</evidence>
<dbReference type="Proteomes" id="UP000326509">
    <property type="component" value="Unassembled WGS sequence"/>
</dbReference>
<dbReference type="CDD" id="cd14789">
    <property type="entry name" value="Tiki"/>
    <property type="match status" value="1"/>
</dbReference>
<gene>
    <name evidence="2" type="ORF">ULMA_08770</name>
</gene>
<keyword evidence="3" id="KW-1185">Reference proteome</keyword>
<dbReference type="InterPro" id="IPR047111">
    <property type="entry name" value="YbaP-like"/>
</dbReference>
<evidence type="ECO:0000313" key="2">
    <source>
        <dbReference type="EMBL" id="GER58769.1"/>
    </source>
</evidence>
<comment type="caution">
    <text evidence="2">The sequence shown here is derived from an EMBL/GenBank/DDBJ whole genome shotgun (WGS) entry which is preliminary data.</text>
</comment>
<dbReference type="AlphaFoldDB" id="A0A5J4IN60"/>
<protein>
    <submittedName>
        <fullName evidence="2">TraB/GumN family protein</fullName>
    </submittedName>
</protein>
<dbReference type="InterPro" id="IPR002816">
    <property type="entry name" value="TraB/PrgY/GumN_fam"/>
</dbReference>
<proteinExistence type="predicted"/>
<dbReference type="PANTHER" id="PTHR40590">
    <property type="entry name" value="CYTOPLASMIC PROTEIN-RELATED"/>
    <property type="match status" value="1"/>
</dbReference>
<dbReference type="Pfam" id="PF01963">
    <property type="entry name" value="TraB_PrgY_gumN"/>
    <property type="match status" value="1"/>
</dbReference>
<organism evidence="2 3">
    <name type="scientific">Patiriisocius marinus</name>
    <dbReference type="NCBI Taxonomy" id="1397112"/>
    <lineage>
        <taxon>Bacteria</taxon>
        <taxon>Pseudomonadati</taxon>
        <taxon>Bacteroidota</taxon>
        <taxon>Flavobacteriia</taxon>
        <taxon>Flavobacteriales</taxon>
        <taxon>Flavobacteriaceae</taxon>
        <taxon>Patiriisocius</taxon>
    </lineage>
</organism>
<dbReference type="EMBL" id="BKCG01000001">
    <property type="protein sequence ID" value="GER58769.1"/>
    <property type="molecule type" value="Genomic_DNA"/>
</dbReference>
<feature type="chain" id="PRO_5023895754" evidence="1">
    <location>
        <begin position="23"/>
        <end position="287"/>
    </location>
</feature>
<dbReference type="PANTHER" id="PTHR40590:SF1">
    <property type="entry name" value="CYTOPLASMIC PROTEIN"/>
    <property type="match status" value="1"/>
</dbReference>
<feature type="signal peptide" evidence="1">
    <location>
        <begin position="1"/>
        <end position="22"/>
    </location>
</feature>
<accession>A0A5J4IN60</accession>
<reference evidence="2 3" key="1">
    <citation type="submission" date="2019-08" db="EMBL/GenBank/DDBJ databases">
        <title>Draft genome sequence of Ulvibacter marinus type strain NBRC 109484.</title>
        <authorList>
            <person name="Kawano K."/>
            <person name="Ushijima N."/>
            <person name="Kihara M."/>
            <person name="Itoh H."/>
        </authorList>
    </citation>
    <scope>NUCLEOTIDE SEQUENCE [LARGE SCALE GENOMIC DNA]</scope>
    <source>
        <strain evidence="2 3">NBRC 109484</strain>
    </source>
</reference>
<dbReference type="RefSeq" id="WP_151672825.1">
    <property type="nucleotide sequence ID" value="NZ_BKCG01000001.1"/>
</dbReference>
<evidence type="ECO:0000313" key="3">
    <source>
        <dbReference type="Proteomes" id="UP000326509"/>
    </source>
</evidence>
<name>A0A5J4IN60_9FLAO</name>
<keyword evidence="1" id="KW-0732">Signal</keyword>
<dbReference type="OrthoDB" id="9798714at2"/>